<gene>
    <name evidence="7" type="ORF">KUCA_T00001510001</name>
</gene>
<dbReference type="PANTHER" id="PTHR14146">
    <property type="entry name" value="EXOCYST COMPLEX COMPONENT 4"/>
    <property type="match status" value="1"/>
</dbReference>
<evidence type="ECO:0000256" key="2">
    <source>
        <dbReference type="ARBA" id="ARBA00022483"/>
    </source>
</evidence>
<dbReference type="GO" id="GO:0006893">
    <property type="term" value="P:Golgi to plasma membrane transport"/>
    <property type="evidence" value="ECO:0007669"/>
    <property type="project" value="TreeGrafter"/>
</dbReference>
<dbReference type="GeneID" id="34518940"/>
<dbReference type="InterPro" id="IPR048630">
    <property type="entry name" value="Sec8_M"/>
</dbReference>
<reference evidence="7" key="2">
    <citation type="submission" date="2014-02" db="EMBL/GenBank/DDBJ databases">
        <title>Complete DNA sequence of /Kuraishia capsulata/ illustrates novel genomic features among budding yeasts (/Saccharomycotina/).</title>
        <authorList>
            <person name="Morales L."/>
            <person name="Noel B."/>
            <person name="Porcel B."/>
            <person name="Marcet-Houben M."/>
            <person name="Hullo M-F."/>
            <person name="Sacerdot C."/>
            <person name="Tekaia F."/>
            <person name="Leh-Louis V."/>
            <person name="Despons L."/>
            <person name="Khanna V."/>
            <person name="Aury J-M."/>
            <person name="Barbe V."/>
            <person name="Couloux A."/>
            <person name="Labadie K."/>
            <person name="Pelletier E."/>
            <person name="Souciet J-L."/>
            <person name="Boekhout T."/>
            <person name="Gabaldon T."/>
            <person name="Wincker P."/>
            <person name="Dujon B."/>
        </authorList>
    </citation>
    <scope>NUCLEOTIDE SEQUENCE</scope>
    <source>
        <strain evidence="7">CBS 1993</strain>
    </source>
</reference>
<dbReference type="GO" id="GO:0015031">
    <property type="term" value="P:protein transport"/>
    <property type="evidence" value="ECO:0007669"/>
    <property type="project" value="UniProtKB-KW"/>
</dbReference>
<dbReference type="EMBL" id="HG793126">
    <property type="protein sequence ID" value="CDK25540.1"/>
    <property type="molecule type" value="Genomic_DNA"/>
</dbReference>
<keyword evidence="1 4" id="KW-0813">Transport</keyword>
<dbReference type="InterPro" id="IPR007191">
    <property type="entry name" value="Sec8_exocyst_N"/>
</dbReference>
<dbReference type="STRING" id="1382522.W6MUC7"/>
<dbReference type="GO" id="GO:0006904">
    <property type="term" value="P:vesicle docking involved in exocytosis"/>
    <property type="evidence" value="ECO:0007669"/>
    <property type="project" value="InterPro"/>
</dbReference>
<feature type="domain" description="Exocyst complex component Sec8 N-terminal" evidence="5">
    <location>
        <begin position="35"/>
        <end position="174"/>
    </location>
</feature>
<comment type="similarity">
    <text evidence="4">Belongs to the SEC8 family.</text>
</comment>
<dbReference type="Proteomes" id="UP000019384">
    <property type="component" value="Unassembled WGS sequence"/>
</dbReference>
<proteinExistence type="inferred from homology"/>
<dbReference type="InterPro" id="IPR039682">
    <property type="entry name" value="Sec8/EXOC4"/>
</dbReference>
<dbReference type="Pfam" id="PF04048">
    <property type="entry name" value="Sec8_N"/>
    <property type="match status" value="1"/>
</dbReference>
<dbReference type="GO" id="GO:0006612">
    <property type="term" value="P:protein targeting to membrane"/>
    <property type="evidence" value="ECO:0007669"/>
    <property type="project" value="UniProtKB-UniRule"/>
</dbReference>
<dbReference type="AlphaFoldDB" id="W6MUC7"/>
<evidence type="ECO:0000256" key="3">
    <source>
        <dbReference type="ARBA" id="ARBA00022927"/>
    </source>
</evidence>
<keyword evidence="2 4" id="KW-0268">Exocytosis</keyword>
<dbReference type="GO" id="GO:0000145">
    <property type="term" value="C:exocyst"/>
    <property type="evidence" value="ECO:0007669"/>
    <property type="project" value="UniProtKB-UniRule"/>
</dbReference>
<evidence type="ECO:0000256" key="4">
    <source>
        <dbReference type="RuleBase" id="RU367079"/>
    </source>
</evidence>
<organism evidence="7 8">
    <name type="scientific">Kuraishia capsulata CBS 1993</name>
    <dbReference type="NCBI Taxonomy" id="1382522"/>
    <lineage>
        <taxon>Eukaryota</taxon>
        <taxon>Fungi</taxon>
        <taxon>Dikarya</taxon>
        <taxon>Ascomycota</taxon>
        <taxon>Saccharomycotina</taxon>
        <taxon>Pichiomycetes</taxon>
        <taxon>Pichiales</taxon>
        <taxon>Pichiaceae</taxon>
        <taxon>Kuraishia</taxon>
    </lineage>
</organism>
<evidence type="ECO:0000259" key="6">
    <source>
        <dbReference type="Pfam" id="PF20652"/>
    </source>
</evidence>
<dbReference type="RefSeq" id="XP_022457552.1">
    <property type="nucleotide sequence ID" value="XM_022603698.1"/>
</dbReference>
<dbReference type="PANTHER" id="PTHR14146:SF0">
    <property type="entry name" value="EXOCYST COMPLEX COMPONENT 4"/>
    <property type="match status" value="1"/>
</dbReference>
<keyword evidence="8" id="KW-1185">Reference proteome</keyword>
<feature type="domain" description="Exocyst complex component Sec8 middle helical bundle" evidence="6">
    <location>
        <begin position="290"/>
        <end position="534"/>
    </location>
</feature>
<evidence type="ECO:0000313" key="8">
    <source>
        <dbReference type="Proteomes" id="UP000019384"/>
    </source>
</evidence>
<accession>W6MUC7</accession>
<keyword evidence="3 4" id="KW-0653">Protein transport</keyword>
<evidence type="ECO:0000256" key="1">
    <source>
        <dbReference type="ARBA" id="ARBA00022448"/>
    </source>
</evidence>
<evidence type="ECO:0000259" key="5">
    <source>
        <dbReference type="Pfam" id="PF04048"/>
    </source>
</evidence>
<dbReference type="Pfam" id="PF20652">
    <property type="entry name" value="Sec8_C"/>
    <property type="match status" value="1"/>
</dbReference>
<sequence length="991" mass="112119">MNLAVGGKTTRARGYSINHATSDQDDRMARSLDQLGTVLHLVEREWSDVMRPSANPLEAALPLLDDTSVGMAHRYPEFKHLKEKLSKTLRAAVNEHYQAFNDSVGSYGITVETVADSQRIVHGIRKSLQDVSDHISAPRSMLDDLNNNSAQYGEMVEIVDAIIELKSIPDAIDELIAEKRFQAAQEELTRASKVADTHGLWRLSSLAGIQQYLASQSQALFEVLVEELHSVIYLKVSEDFTASSSKPKLLDSMASMDVSSRTTPLFEKFDRFMNEFQKSKHKSHEDIPKNPDFKRYSYISELLHTISALDKLPQALNALSQRMSSEIQQLLNRSTEETRLRHPQNSQSATGFKKLDPSALMLSIALGDVNVLILEDLFWNIFSRCISVLQGHRVIFETVSVLSNGPAVLLSTEFTFESAWKAIEKEISGIIYNYIIDEDITGDAMSDSDKSIWIKNDDRAKGLMFQFSKLTFKNTEAESLASNLQNVLQDMFPGYTLRNPTGKSLYIESESFTHQETLVEPNVYSMKIILPSLLVFIDSAVRCYPQSQQKTVPITFFNYFMSNIFHVQLRDILYHQFEQISTVGNPWELDAAHGASRNSVAFKSFFLNTCDSLNTSLSFRGSYVDIVFGILEKMVLRFEQAYKEVCPDESTNTRPRLSSYWMNMPELYEVSLNLITKGEDAYLLQEETSTILENVPSSISAHDILDGYTYESLTKLLGSLNFTLSWLPSMKTSVTNVNQGVADSPIDKLKDDWVFMEEQISRPADSTSGIFLTLQGESVGVFDSVVRRLEELRSRIQLTLRYDLRSKIVYYINTAYGSDSWMPDFKSHDIDSSIVALNRAVVEADSSLETILGARGKERILSGISGLIDHALVSQAKEIIKLNSNGIDRIYLNITIIQQMLRSVLPKPDDVTFTRALEYFELFKSTDKGILENARNNLYQFSFEERKTMIRLFFSEELSRGIRHQTASISATKRYSDAVNKLHDIYSGKTK</sequence>
<comment type="function">
    <text evidence="4">Component of the exocyst complex involved in the docking of exocytic vesicles with fusion sites on the plasma membrane.</text>
</comment>
<protein>
    <recommendedName>
        <fullName evidence="4">Exocyst complex component Sec8</fullName>
    </recommendedName>
</protein>
<dbReference type="OrthoDB" id="272977at2759"/>
<dbReference type="HOGENOM" id="CLU_004025_2_0_1"/>
<dbReference type="GO" id="GO:0090522">
    <property type="term" value="P:vesicle tethering involved in exocytosis"/>
    <property type="evidence" value="ECO:0007669"/>
    <property type="project" value="UniProtKB-UniRule"/>
</dbReference>
<name>W6MUC7_9ASCO</name>
<evidence type="ECO:0000313" key="7">
    <source>
        <dbReference type="EMBL" id="CDK25540.1"/>
    </source>
</evidence>
<reference evidence="7" key="1">
    <citation type="submission" date="2013-12" db="EMBL/GenBank/DDBJ databases">
        <authorList>
            <person name="Genoscope - CEA"/>
        </authorList>
    </citation>
    <scope>NUCLEOTIDE SEQUENCE</scope>
    <source>
        <strain evidence="7">CBS 1993</strain>
    </source>
</reference>